<name>A0A7S4ALQ2_9STRA</name>
<evidence type="ECO:0000313" key="1">
    <source>
        <dbReference type="EMBL" id="CAE0719374.1"/>
    </source>
</evidence>
<dbReference type="AlphaFoldDB" id="A0A7S4ALQ2"/>
<protein>
    <submittedName>
        <fullName evidence="1">Uncharacterized protein</fullName>
    </submittedName>
</protein>
<accession>A0A7S4ALQ2</accession>
<dbReference type="EMBL" id="HBIX01016800">
    <property type="protein sequence ID" value="CAE0719374.1"/>
    <property type="molecule type" value="Transcribed_RNA"/>
</dbReference>
<sequence length="181" mass="19929">MGDVPLFLSAPASWFVALRATAAGGGDPHPFQFRFQHLCLLQGILPLGLVLADPEFQNSVLVLCEADPFWGRFEAGFQVVLVLQQRPDAGFQGSQFLAGDLEVGFFRRVGSRLQRQQCRFVGGQVIRMLLLLLWDVGSGLVCCGLCLFSGRSIGGHCCRCRCRICCFRIRILLLLSSSSSF</sequence>
<gene>
    <name evidence="1" type="ORF">PAUS00366_LOCUS12128</name>
</gene>
<organism evidence="1">
    <name type="scientific">Pseudo-nitzschia australis</name>
    <dbReference type="NCBI Taxonomy" id="44445"/>
    <lineage>
        <taxon>Eukaryota</taxon>
        <taxon>Sar</taxon>
        <taxon>Stramenopiles</taxon>
        <taxon>Ochrophyta</taxon>
        <taxon>Bacillariophyta</taxon>
        <taxon>Bacillariophyceae</taxon>
        <taxon>Bacillariophycidae</taxon>
        <taxon>Bacillariales</taxon>
        <taxon>Bacillariaceae</taxon>
        <taxon>Pseudo-nitzschia</taxon>
    </lineage>
</organism>
<reference evidence="1" key="1">
    <citation type="submission" date="2021-01" db="EMBL/GenBank/DDBJ databases">
        <authorList>
            <person name="Corre E."/>
            <person name="Pelletier E."/>
            <person name="Niang G."/>
            <person name="Scheremetjew M."/>
            <person name="Finn R."/>
            <person name="Kale V."/>
            <person name="Holt S."/>
            <person name="Cochrane G."/>
            <person name="Meng A."/>
            <person name="Brown T."/>
            <person name="Cohen L."/>
        </authorList>
    </citation>
    <scope>NUCLEOTIDE SEQUENCE</scope>
    <source>
        <strain evidence="1">10249 10 AB</strain>
    </source>
</reference>
<proteinExistence type="predicted"/>